<evidence type="ECO:0000313" key="1">
    <source>
        <dbReference type="EMBL" id="CAK5046448.1"/>
    </source>
</evidence>
<reference evidence="1" key="1">
    <citation type="submission" date="2023-11" db="EMBL/GenBank/DDBJ databases">
        <authorList>
            <person name="Poullet M."/>
        </authorList>
    </citation>
    <scope>NUCLEOTIDE SEQUENCE</scope>
    <source>
        <strain evidence="1">E1834</strain>
    </source>
</reference>
<keyword evidence="2" id="KW-1185">Reference proteome</keyword>
<dbReference type="EMBL" id="CAVMJV010000012">
    <property type="protein sequence ID" value="CAK5046448.1"/>
    <property type="molecule type" value="Genomic_DNA"/>
</dbReference>
<proteinExistence type="predicted"/>
<sequence length="94" mass="10858">MPYVRLEVYGSEGVPYPRLAYGVKRLSKIHPHCCQTGVSSFRMRRNSPVQYCGMSTPPSVFHQCSLLVWQYVMSGKVVIYPSSHYPRYQFIHSV</sequence>
<name>A0ACB0YGU9_MELEN</name>
<evidence type="ECO:0000313" key="2">
    <source>
        <dbReference type="Proteomes" id="UP001497535"/>
    </source>
</evidence>
<organism evidence="1 2">
    <name type="scientific">Meloidogyne enterolobii</name>
    <name type="common">Root-knot nematode worm</name>
    <name type="synonym">Meloidogyne mayaguensis</name>
    <dbReference type="NCBI Taxonomy" id="390850"/>
    <lineage>
        <taxon>Eukaryota</taxon>
        <taxon>Metazoa</taxon>
        <taxon>Ecdysozoa</taxon>
        <taxon>Nematoda</taxon>
        <taxon>Chromadorea</taxon>
        <taxon>Rhabditida</taxon>
        <taxon>Tylenchina</taxon>
        <taxon>Tylenchomorpha</taxon>
        <taxon>Tylenchoidea</taxon>
        <taxon>Meloidogynidae</taxon>
        <taxon>Meloidogyninae</taxon>
        <taxon>Meloidogyne</taxon>
    </lineage>
</organism>
<gene>
    <name evidence="1" type="ORF">MENTE1834_LOCUS12073</name>
</gene>
<dbReference type="Proteomes" id="UP001497535">
    <property type="component" value="Unassembled WGS sequence"/>
</dbReference>
<accession>A0ACB0YGU9</accession>
<comment type="caution">
    <text evidence="1">The sequence shown here is derived from an EMBL/GenBank/DDBJ whole genome shotgun (WGS) entry which is preliminary data.</text>
</comment>
<protein>
    <submittedName>
        <fullName evidence="1">Uncharacterized protein</fullName>
    </submittedName>
</protein>